<dbReference type="EMBL" id="JAVFWL010000005">
    <property type="protein sequence ID" value="KAK6755809.1"/>
    <property type="molecule type" value="Genomic_DNA"/>
</dbReference>
<dbReference type="KEGG" id="nai:NECAME_13679"/>
<name>A0ABR1DZE5_NECAM</name>
<accession>A0ABR1DZE5</accession>
<organism evidence="1 2">
    <name type="scientific">Necator americanus</name>
    <name type="common">Human hookworm</name>
    <dbReference type="NCBI Taxonomy" id="51031"/>
    <lineage>
        <taxon>Eukaryota</taxon>
        <taxon>Metazoa</taxon>
        <taxon>Ecdysozoa</taxon>
        <taxon>Nematoda</taxon>
        <taxon>Chromadorea</taxon>
        <taxon>Rhabditida</taxon>
        <taxon>Rhabditina</taxon>
        <taxon>Rhabditomorpha</taxon>
        <taxon>Strongyloidea</taxon>
        <taxon>Ancylostomatidae</taxon>
        <taxon>Bunostominae</taxon>
        <taxon>Necator</taxon>
    </lineage>
</organism>
<dbReference type="Proteomes" id="UP001303046">
    <property type="component" value="Unassembled WGS sequence"/>
</dbReference>
<sequence length="81" mass="8961">MSTNKSTSFLSHFFSGVDKSQGDQGIASHIASPTTQEDLSLSSSKDKINTGSSQSLHQRGVDWGHRERLLRLAFVFDTNNY</sequence>
<evidence type="ECO:0000313" key="2">
    <source>
        <dbReference type="Proteomes" id="UP001303046"/>
    </source>
</evidence>
<dbReference type="CTD" id="25353707"/>
<comment type="caution">
    <text evidence="1">The sequence shown here is derived from an EMBL/GenBank/DDBJ whole genome shotgun (WGS) entry which is preliminary data.</text>
</comment>
<keyword evidence="2" id="KW-1185">Reference proteome</keyword>
<proteinExistence type="predicted"/>
<reference evidence="1 2" key="1">
    <citation type="submission" date="2023-08" db="EMBL/GenBank/DDBJ databases">
        <title>A Necator americanus chromosomal reference genome.</title>
        <authorList>
            <person name="Ilik V."/>
            <person name="Petrzelkova K.J."/>
            <person name="Pardy F."/>
            <person name="Fuh T."/>
            <person name="Niatou-Singa F.S."/>
            <person name="Gouil Q."/>
            <person name="Baker L."/>
            <person name="Ritchie M.E."/>
            <person name="Jex A.R."/>
            <person name="Gazzola D."/>
            <person name="Li H."/>
            <person name="Toshio Fujiwara R."/>
            <person name="Zhan B."/>
            <person name="Aroian R.V."/>
            <person name="Pafco B."/>
            <person name="Schwarz E.M."/>
        </authorList>
    </citation>
    <scope>NUCLEOTIDE SEQUENCE [LARGE SCALE GENOMIC DNA]</scope>
    <source>
        <strain evidence="1 2">Aroian</strain>
        <tissue evidence="1">Whole animal</tissue>
    </source>
</reference>
<evidence type="ECO:0000313" key="1">
    <source>
        <dbReference type="EMBL" id="KAK6755809.1"/>
    </source>
</evidence>
<protein>
    <submittedName>
        <fullName evidence="1">Uncharacterized protein</fullName>
    </submittedName>
</protein>
<gene>
    <name evidence="1" type="primary">Necator_chrV.g19080</name>
    <name evidence="1" type="ORF">RB195_014288</name>
</gene>